<dbReference type="PIRSF" id="PIRSF033535">
    <property type="entry name" value="UCP033535_plp"/>
    <property type="match status" value="1"/>
</dbReference>
<proteinExistence type="predicted"/>
<dbReference type="STRING" id="1631249.BQ8794_50546"/>
<dbReference type="Proteomes" id="UP000188388">
    <property type="component" value="Unassembled WGS sequence"/>
</dbReference>
<evidence type="ECO:0008006" key="3">
    <source>
        <dbReference type="Google" id="ProtNLM"/>
    </source>
</evidence>
<keyword evidence="2" id="KW-1185">Reference proteome</keyword>
<accession>A0A1R3VF45</accession>
<evidence type="ECO:0000313" key="1">
    <source>
        <dbReference type="EMBL" id="SIT58444.1"/>
    </source>
</evidence>
<protein>
    <recommendedName>
        <fullName evidence="3">DUF2291 family protein</fullName>
    </recommendedName>
</protein>
<reference evidence="2" key="1">
    <citation type="submission" date="2017-01" db="EMBL/GenBank/DDBJ databases">
        <authorList>
            <person name="Brunel B."/>
        </authorList>
    </citation>
    <scope>NUCLEOTIDE SEQUENCE [LARGE SCALE GENOMIC DNA]</scope>
</reference>
<dbReference type="InterPro" id="IPR014582">
    <property type="entry name" value="UCP033535_lipo"/>
</dbReference>
<sequence length="224" mass="23712">MLNKLTRTTVAWPTLAWLTLAAIFGISLTACKIMPTPSAENGGHAPAFNADKMVGDIWAAKMVPYLQQKAGSFPEVHALAKADPAAAGAKYGNPKKQANSPWTFAVRLEGKVVAANTQSRAATMDVDADGDGKADARVQIGPAMRGTALRDSLDFIQFNDFTNQIDFAQFGKAFNIHADKTVLSKLPREALEGRSASVVGAYVMGSGQDLPLVTPAEAEIGPKP</sequence>
<dbReference type="RefSeq" id="WP_077381489.1">
    <property type="nucleotide sequence ID" value="NZ_FTPD01000045.1"/>
</dbReference>
<gene>
    <name evidence="1" type="ORF">BQ8794_50546</name>
</gene>
<organism evidence="1 2">
    <name type="scientific">Mesorhizobium prunaredense</name>
    <dbReference type="NCBI Taxonomy" id="1631249"/>
    <lineage>
        <taxon>Bacteria</taxon>
        <taxon>Pseudomonadati</taxon>
        <taxon>Pseudomonadota</taxon>
        <taxon>Alphaproteobacteria</taxon>
        <taxon>Hyphomicrobiales</taxon>
        <taxon>Phyllobacteriaceae</taxon>
        <taxon>Mesorhizobium</taxon>
    </lineage>
</organism>
<dbReference type="Pfam" id="PF10054">
    <property type="entry name" value="DUF2291"/>
    <property type="match status" value="1"/>
</dbReference>
<name>A0A1R3VF45_9HYPH</name>
<dbReference type="AlphaFoldDB" id="A0A1R3VF45"/>
<dbReference type="EMBL" id="FTPD01000045">
    <property type="protein sequence ID" value="SIT58444.1"/>
    <property type="molecule type" value="Genomic_DNA"/>
</dbReference>
<dbReference type="PROSITE" id="PS51257">
    <property type="entry name" value="PROKAR_LIPOPROTEIN"/>
    <property type="match status" value="1"/>
</dbReference>
<dbReference type="InterPro" id="IPR036215">
    <property type="entry name" value="TM0957-like_sf"/>
</dbReference>
<dbReference type="SUPFAM" id="SSF141318">
    <property type="entry name" value="TM0957-like"/>
    <property type="match status" value="1"/>
</dbReference>
<evidence type="ECO:0000313" key="2">
    <source>
        <dbReference type="Proteomes" id="UP000188388"/>
    </source>
</evidence>